<dbReference type="Proteomes" id="UP000054279">
    <property type="component" value="Unassembled WGS sequence"/>
</dbReference>
<dbReference type="Gene3D" id="3.90.180.10">
    <property type="entry name" value="Medium-chain alcohol dehydrogenases, catalytic domain"/>
    <property type="match status" value="1"/>
</dbReference>
<dbReference type="Pfam" id="PF08240">
    <property type="entry name" value="ADH_N"/>
    <property type="match status" value="1"/>
</dbReference>
<proteinExistence type="predicted"/>
<dbReference type="EMBL" id="KN837635">
    <property type="protein sequence ID" value="KIJ23571.1"/>
    <property type="molecule type" value="Genomic_DNA"/>
</dbReference>
<dbReference type="Gene3D" id="3.40.50.720">
    <property type="entry name" value="NAD(P)-binding Rossmann-like Domain"/>
    <property type="match status" value="1"/>
</dbReference>
<dbReference type="OrthoDB" id="10257049at2759"/>
<dbReference type="CDD" id="cd08249">
    <property type="entry name" value="enoyl_reductase_like"/>
    <property type="match status" value="1"/>
</dbReference>
<sequence length="333" mass="35388">MSGSKFLALVIREPKQKVLTLESYKEPSLGPSEILVQNVAVAQNPIDWKQVDQVPGNPPLPSYPWTNGVDLAGVVYKVGPKVTKFRPGDRVISITSRKTPRHGAYQTYTIVSEDSTVKLPSNSVSFEAGSTIPLGYITAAAGLIDALDLPVPPLDGPLPAKPNGEPLLVWGGSSSVGFYAVQATKLAGFTVFATASTHNFDYHDSDVVNRIHSAAGNKLSKVYDAISENGSTESAVKCITACSGRVAVILVPKPGASTVKVIMTGSVAFQNPRIAKVVLGLLETALHRDIFVTNRAKVLPKGLLGVNDGFELARNNKVLGEKLMYRISGTPGI</sequence>
<dbReference type="AlphaFoldDB" id="A0A0C9UDP5"/>
<dbReference type="PANTHER" id="PTHR45348:SF2">
    <property type="entry name" value="ZINC-TYPE ALCOHOL DEHYDROGENASE-LIKE PROTEIN C2E1P3.01"/>
    <property type="match status" value="1"/>
</dbReference>
<feature type="domain" description="Enoyl reductase (ER)" evidence="1">
    <location>
        <begin position="15"/>
        <end position="324"/>
    </location>
</feature>
<dbReference type="HOGENOM" id="CLU_026673_16_5_1"/>
<organism evidence="2 3">
    <name type="scientific">Sphaerobolus stellatus (strain SS14)</name>
    <dbReference type="NCBI Taxonomy" id="990650"/>
    <lineage>
        <taxon>Eukaryota</taxon>
        <taxon>Fungi</taxon>
        <taxon>Dikarya</taxon>
        <taxon>Basidiomycota</taxon>
        <taxon>Agaricomycotina</taxon>
        <taxon>Agaricomycetes</taxon>
        <taxon>Phallomycetidae</taxon>
        <taxon>Geastrales</taxon>
        <taxon>Sphaerobolaceae</taxon>
        <taxon>Sphaerobolus</taxon>
    </lineage>
</organism>
<dbReference type="PANTHER" id="PTHR45348">
    <property type="entry name" value="HYPOTHETICAL OXIDOREDUCTASE (EUROFUNG)"/>
    <property type="match status" value="1"/>
</dbReference>
<protein>
    <recommendedName>
        <fullName evidence="1">Enoyl reductase (ER) domain-containing protein</fullName>
    </recommendedName>
</protein>
<evidence type="ECO:0000313" key="3">
    <source>
        <dbReference type="Proteomes" id="UP000054279"/>
    </source>
</evidence>
<dbReference type="SUPFAM" id="SSF51735">
    <property type="entry name" value="NAD(P)-binding Rossmann-fold domains"/>
    <property type="match status" value="1"/>
</dbReference>
<dbReference type="InterPro" id="IPR020843">
    <property type="entry name" value="ER"/>
</dbReference>
<dbReference type="InterPro" id="IPR036291">
    <property type="entry name" value="NAD(P)-bd_dom_sf"/>
</dbReference>
<dbReference type="SMART" id="SM00829">
    <property type="entry name" value="PKS_ER"/>
    <property type="match status" value="1"/>
</dbReference>
<evidence type="ECO:0000259" key="1">
    <source>
        <dbReference type="SMART" id="SM00829"/>
    </source>
</evidence>
<accession>A0A0C9UDP5</accession>
<name>A0A0C9UDP5_SPHS4</name>
<dbReference type="SUPFAM" id="SSF50129">
    <property type="entry name" value="GroES-like"/>
    <property type="match status" value="1"/>
</dbReference>
<reference evidence="2 3" key="1">
    <citation type="submission" date="2014-06" db="EMBL/GenBank/DDBJ databases">
        <title>Evolutionary Origins and Diversification of the Mycorrhizal Mutualists.</title>
        <authorList>
            <consortium name="DOE Joint Genome Institute"/>
            <consortium name="Mycorrhizal Genomics Consortium"/>
            <person name="Kohler A."/>
            <person name="Kuo A."/>
            <person name="Nagy L.G."/>
            <person name="Floudas D."/>
            <person name="Copeland A."/>
            <person name="Barry K.W."/>
            <person name="Cichocki N."/>
            <person name="Veneault-Fourrey C."/>
            <person name="LaButti K."/>
            <person name="Lindquist E.A."/>
            <person name="Lipzen A."/>
            <person name="Lundell T."/>
            <person name="Morin E."/>
            <person name="Murat C."/>
            <person name="Riley R."/>
            <person name="Ohm R."/>
            <person name="Sun H."/>
            <person name="Tunlid A."/>
            <person name="Henrissat B."/>
            <person name="Grigoriev I.V."/>
            <person name="Hibbett D.S."/>
            <person name="Martin F."/>
        </authorList>
    </citation>
    <scope>NUCLEOTIDE SEQUENCE [LARGE SCALE GENOMIC DNA]</scope>
    <source>
        <strain evidence="2 3">SS14</strain>
    </source>
</reference>
<keyword evidence="3" id="KW-1185">Reference proteome</keyword>
<gene>
    <name evidence="2" type="ORF">M422DRAFT_39547</name>
</gene>
<evidence type="ECO:0000313" key="2">
    <source>
        <dbReference type="EMBL" id="KIJ23571.1"/>
    </source>
</evidence>
<dbReference type="InterPro" id="IPR011032">
    <property type="entry name" value="GroES-like_sf"/>
</dbReference>
<dbReference type="GO" id="GO:0016651">
    <property type="term" value="F:oxidoreductase activity, acting on NAD(P)H"/>
    <property type="evidence" value="ECO:0007669"/>
    <property type="project" value="InterPro"/>
</dbReference>
<dbReference type="InterPro" id="IPR047122">
    <property type="entry name" value="Trans-enoyl_RdTase-like"/>
</dbReference>
<dbReference type="InterPro" id="IPR013154">
    <property type="entry name" value="ADH-like_N"/>
</dbReference>